<dbReference type="InterPro" id="IPR036265">
    <property type="entry name" value="HIT-like_sf"/>
</dbReference>
<evidence type="ECO:0000256" key="2">
    <source>
        <dbReference type="PIRSR" id="PIRSR601310-3"/>
    </source>
</evidence>
<dbReference type="PRINTS" id="PR00332">
    <property type="entry name" value="HISTRIAD"/>
</dbReference>
<evidence type="ECO:0000259" key="4">
    <source>
        <dbReference type="PROSITE" id="PS51084"/>
    </source>
</evidence>
<evidence type="ECO:0000256" key="3">
    <source>
        <dbReference type="PROSITE-ProRule" id="PRU00464"/>
    </source>
</evidence>
<sequence>MSEHCLFCKIAKGEIPSQKAYEDEDIFVFHDIDPAAPVHLLLIPKRHIVSMQDIGANDAAWLGRMMTLIPGLALDNGCRPGPEGGFRLLANSGIDGGQEVAHLHFHIIGGPRPWHKRVAPAA</sequence>
<dbReference type="Proteomes" id="UP000295525">
    <property type="component" value="Unassembled WGS sequence"/>
</dbReference>
<dbReference type="PROSITE" id="PS00892">
    <property type="entry name" value="HIT_1"/>
    <property type="match status" value="1"/>
</dbReference>
<dbReference type="EMBL" id="SMAJ01000020">
    <property type="protein sequence ID" value="TCT02103.1"/>
    <property type="molecule type" value="Genomic_DNA"/>
</dbReference>
<dbReference type="PANTHER" id="PTHR23089">
    <property type="entry name" value="HISTIDINE TRIAD HIT PROTEIN"/>
    <property type="match status" value="1"/>
</dbReference>
<evidence type="ECO:0000313" key="5">
    <source>
        <dbReference type="EMBL" id="TCT02103.1"/>
    </source>
</evidence>
<dbReference type="CDD" id="cd01276">
    <property type="entry name" value="PKCI_related"/>
    <property type="match status" value="1"/>
</dbReference>
<gene>
    <name evidence="5" type="ORF">EDC26_12020</name>
</gene>
<dbReference type="RefSeq" id="WP_132585308.1">
    <property type="nucleotide sequence ID" value="NZ_SMAJ01000020.1"/>
</dbReference>
<evidence type="ECO:0000256" key="1">
    <source>
        <dbReference type="PIRSR" id="PIRSR601310-1"/>
    </source>
</evidence>
<feature type="domain" description="HIT" evidence="4">
    <location>
        <begin position="6"/>
        <end position="122"/>
    </location>
</feature>
<dbReference type="GO" id="GO:0003824">
    <property type="term" value="F:catalytic activity"/>
    <property type="evidence" value="ECO:0007669"/>
    <property type="project" value="InterPro"/>
</dbReference>
<dbReference type="InterPro" id="IPR011146">
    <property type="entry name" value="HIT-like"/>
</dbReference>
<comment type="caution">
    <text evidence="5">The sequence shown here is derived from an EMBL/GenBank/DDBJ whole genome shotgun (WGS) entry which is preliminary data.</text>
</comment>
<name>A0A4R3LNR7_9BURK</name>
<feature type="short sequence motif" description="Histidine triad motif" evidence="2 3">
    <location>
        <begin position="102"/>
        <end position="106"/>
    </location>
</feature>
<dbReference type="InterPro" id="IPR001310">
    <property type="entry name" value="Histidine_triad_HIT"/>
</dbReference>
<organism evidence="5 6">
    <name type="scientific">Paralcaligenes ureilyticus</name>
    <dbReference type="NCBI Taxonomy" id="627131"/>
    <lineage>
        <taxon>Bacteria</taxon>
        <taxon>Pseudomonadati</taxon>
        <taxon>Pseudomonadota</taxon>
        <taxon>Betaproteobacteria</taxon>
        <taxon>Burkholderiales</taxon>
        <taxon>Alcaligenaceae</taxon>
        <taxon>Paralcaligenes</taxon>
    </lineage>
</organism>
<dbReference type="OrthoDB" id="9784774at2"/>
<accession>A0A4R3LNR7</accession>
<feature type="active site" description="Tele-AMP-histidine intermediate" evidence="1">
    <location>
        <position position="104"/>
    </location>
</feature>
<reference evidence="5 6" key="1">
    <citation type="submission" date="2019-03" db="EMBL/GenBank/DDBJ databases">
        <title>Genomic Encyclopedia of Type Strains, Phase IV (KMG-IV): sequencing the most valuable type-strain genomes for metagenomic binning, comparative biology and taxonomic classification.</title>
        <authorList>
            <person name="Goeker M."/>
        </authorList>
    </citation>
    <scope>NUCLEOTIDE SEQUENCE [LARGE SCALE GENOMIC DNA]</scope>
    <source>
        <strain evidence="5 6">DSM 24591</strain>
    </source>
</reference>
<protein>
    <submittedName>
        <fullName evidence="5">Histidine triad (HIT) family protein</fullName>
    </submittedName>
</protein>
<dbReference type="AlphaFoldDB" id="A0A4R3LNR7"/>
<dbReference type="PROSITE" id="PS51084">
    <property type="entry name" value="HIT_2"/>
    <property type="match status" value="1"/>
</dbReference>
<proteinExistence type="predicted"/>
<dbReference type="Pfam" id="PF11969">
    <property type="entry name" value="DcpS_C"/>
    <property type="match status" value="1"/>
</dbReference>
<dbReference type="Gene3D" id="3.30.428.10">
    <property type="entry name" value="HIT-like"/>
    <property type="match status" value="1"/>
</dbReference>
<evidence type="ECO:0000313" key="6">
    <source>
        <dbReference type="Proteomes" id="UP000295525"/>
    </source>
</evidence>
<dbReference type="InterPro" id="IPR019808">
    <property type="entry name" value="Histidine_triad_CS"/>
</dbReference>
<dbReference type="SUPFAM" id="SSF54197">
    <property type="entry name" value="HIT-like"/>
    <property type="match status" value="1"/>
</dbReference>
<keyword evidence="6" id="KW-1185">Reference proteome</keyword>